<gene>
    <name evidence="1" type="ORF">AN477_08965</name>
</gene>
<evidence type="ECO:0000313" key="1">
    <source>
        <dbReference type="EMBL" id="KPV44030.1"/>
    </source>
</evidence>
<sequence>MTTIQDIMERLDNLQHQVFLQTLNPKSLDALLDMRQKALDLKNAFLNCSYIGTKVEVLDTLRVEIIECELTTHIFASEAMYQDSTEHIGRITELYESVS</sequence>
<dbReference type="Proteomes" id="UP000050482">
    <property type="component" value="Unassembled WGS sequence"/>
</dbReference>
<proteinExistence type="predicted"/>
<organism evidence="1 2">
    <name type="scientific">Alicyclobacillus ferrooxydans</name>
    <dbReference type="NCBI Taxonomy" id="471514"/>
    <lineage>
        <taxon>Bacteria</taxon>
        <taxon>Bacillati</taxon>
        <taxon>Bacillota</taxon>
        <taxon>Bacilli</taxon>
        <taxon>Bacillales</taxon>
        <taxon>Alicyclobacillaceae</taxon>
        <taxon>Alicyclobacillus</taxon>
    </lineage>
</organism>
<dbReference type="AlphaFoldDB" id="A0A0P9CEJ3"/>
<protein>
    <submittedName>
        <fullName evidence="1">Uncharacterized protein</fullName>
    </submittedName>
</protein>
<reference evidence="1 2" key="1">
    <citation type="submission" date="2015-09" db="EMBL/GenBank/DDBJ databases">
        <title>Draft genome sequence of Alicyclobacillus ferrooxydans DSM 22381.</title>
        <authorList>
            <person name="Hemp J."/>
        </authorList>
    </citation>
    <scope>NUCLEOTIDE SEQUENCE [LARGE SCALE GENOMIC DNA]</scope>
    <source>
        <strain evidence="1 2">TC-34</strain>
    </source>
</reference>
<comment type="caution">
    <text evidence="1">The sequence shown here is derived from an EMBL/GenBank/DDBJ whole genome shotgun (WGS) entry which is preliminary data.</text>
</comment>
<dbReference type="OrthoDB" id="2376501at2"/>
<dbReference type="PATRIC" id="fig|471514.4.peg.3371"/>
<evidence type="ECO:0000313" key="2">
    <source>
        <dbReference type="Proteomes" id="UP000050482"/>
    </source>
</evidence>
<dbReference type="EMBL" id="LJCO01000041">
    <property type="protein sequence ID" value="KPV44030.1"/>
    <property type="molecule type" value="Genomic_DNA"/>
</dbReference>
<dbReference type="RefSeq" id="WP_054968839.1">
    <property type="nucleotide sequence ID" value="NZ_LJCO01000041.1"/>
</dbReference>
<keyword evidence="2" id="KW-1185">Reference proteome</keyword>
<name>A0A0P9CEJ3_9BACL</name>
<accession>A0A0P9CEJ3</accession>